<dbReference type="EMBL" id="CAJNIZ010011114">
    <property type="protein sequence ID" value="CAE7315035.1"/>
    <property type="molecule type" value="Genomic_DNA"/>
</dbReference>
<proteinExistence type="predicted"/>
<dbReference type="Pfam" id="PF08484">
    <property type="entry name" value="Methyltransf_14"/>
    <property type="match status" value="1"/>
</dbReference>
<accession>A0A812P2N3</accession>
<dbReference type="AlphaFoldDB" id="A0A812P2N3"/>
<evidence type="ECO:0000313" key="3">
    <source>
        <dbReference type="Proteomes" id="UP000649617"/>
    </source>
</evidence>
<gene>
    <name evidence="2" type="primary">novU</name>
    <name evidence="2" type="ORF">SPIL2461_LOCUS7232</name>
</gene>
<dbReference type="Proteomes" id="UP000649617">
    <property type="component" value="Unassembled WGS sequence"/>
</dbReference>
<protein>
    <submittedName>
        <fullName evidence="2">NovU protein</fullName>
    </submittedName>
</protein>
<reference evidence="2" key="1">
    <citation type="submission" date="2021-02" db="EMBL/GenBank/DDBJ databases">
        <authorList>
            <person name="Dougan E. K."/>
            <person name="Rhodes N."/>
            <person name="Thang M."/>
            <person name="Chan C."/>
        </authorList>
    </citation>
    <scope>NUCLEOTIDE SEQUENCE</scope>
</reference>
<evidence type="ECO:0000313" key="2">
    <source>
        <dbReference type="EMBL" id="CAE7315035.1"/>
    </source>
</evidence>
<evidence type="ECO:0000259" key="1">
    <source>
        <dbReference type="Pfam" id="PF08484"/>
    </source>
</evidence>
<keyword evidence="3" id="KW-1185">Reference proteome</keyword>
<sequence>YIQTSQCNMQQLGEFDTVYHEHISFFTGHSFHKAATLAGLQIATFETTPIHGTSCLVTLQKGGNETISPTLQERLVQEKQDGVTNEFFAETYSAKALAIREWVLREISSFRSKGYIVGAYGAAAKGMTLLHFIFGSSAKAAGTPIAPGHPSRFDPHTAFQSWKLVAP</sequence>
<comment type="caution">
    <text evidence="2">The sequence shown here is derived from an EMBL/GenBank/DDBJ whole genome shotgun (WGS) entry which is preliminary data.</text>
</comment>
<feature type="domain" description="C-methyltransferase" evidence="1">
    <location>
        <begin position="49"/>
        <end position="133"/>
    </location>
</feature>
<organism evidence="2 3">
    <name type="scientific">Symbiodinium pilosum</name>
    <name type="common">Dinoflagellate</name>
    <dbReference type="NCBI Taxonomy" id="2952"/>
    <lineage>
        <taxon>Eukaryota</taxon>
        <taxon>Sar</taxon>
        <taxon>Alveolata</taxon>
        <taxon>Dinophyceae</taxon>
        <taxon>Suessiales</taxon>
        <taxon>Symbiodiniaceae</taxon>
        <taxon>Symbiodinium</taxon>
    </lineage>
</organism>
<name>A0A812P2N3_SYMPI</name>
<feature type="non-terminal residue" evidence="2">
    <location>
        <position position="167"/>
    </location>
</feature>
<dbReference type="InterPro" id="IPR013691">
    <property type="entry name" value="MeTrfase_14"/>
</dbReference>